<organism evidence="1 2">
    <name type="scientific">Ramazzottius varieornatus</name>
    <name type="common">Water bear</name>
    <name type="synonym">Tardigrade</name>
    <dbReference type="NCBI Taxonomy" id="947166"/>
    <lineage>
        <taxon>Eukaryota</taxon>
        <taxon>Metazoa</taxon>
        <taxon>Ecdysozoa</taxon>
        <taxon>Tardigrada</taxon>
        <taxon>Eutardigrada</taxon>
        <taxon>Parachela</taxon>
        <taxon>Hypsibioidea</taxon>
        <taxon>Ramazzottiidae</taxon>
        <taxon>Ramazzottius</taxon>
    </lineage>
</organism>
<reference evidence="1 2" key="1">
    <citation type="journal article" date="2016" name="Nat. Commun.">
        <title>Extremotolerant tardigrade genome and improved radiotolerance of human cultured cells by tardigrade-unique protein.</title>
        <authorList>
            <person name="Hashimoto T."/>
            <person name="Horikawa D.D."/>
            <person name="Saito Y."/>
            <person name="Kuwahara H."/>
            <person name="Kozuka-Hata H."/>
            <person name="Shin-I T."/>
            <person name="Minakuchi Y."/>
            <person name="Ohishi K."/>
            <person name="Motoyama A."/>
            <person name="Aizu T."/>
            <person name="Enomoto A."/>
            <person name="Kondo K."/>
            <person name="Tanaka S."/>
            <person name="Hara Y."/>
            <person name="Koshikawa S."/>
            <person name="Sagara H."/>
            <person name="Miura T."/>
            <person name="Yokobori S."/>
            <person name="Miyagawa K."/>
            <person name="Suzuki Y."/>
            <person name="Kubo T."/>
            <person name="Oyama M."/>
            <person name="Kohara Y."/>
            <person name="Fujiyama A."/>
            <person name="Arakawa K."/>
            <person name="Katayama T."/>
            <person name="Toyoda A."/>
            <person name="Kunieda T."/>
        </authorList>
    </citation>
    <scope>NUCLEOTIDE SEQUENCE [LARGE SCALE GENOMIC DNA]</scope>
    <source>
        <strain evidence="1 2">YOKOZUNA-1</strain>
    </source>
</reference>
<protein>
    <submittedName>
        <fullName evidence="1">Uncharacterized protein</fullName>
    </submittedName>
</protein>
<proteinExistence type="predicted"/>
<evidence type="ECO:0000313" key="2">
    <source>
        <dbReference type="Proteomes" id="UP000186922"/>
    </source>
</evidence>
<name>A0A1D1UPI9_RAMVA</name>
<keyword evidence="2" id="KW-1185">Reference proteome</keyword>
<evidence type="ECO:0000313" key="1">
    <source>
        <dbReference type="EMBL" id="GAU88273.1"/>
    </source>
</evidence>
<gene>
    <name evidence="1" type="primary">RvY_01008</name>
    <name evidence="1" type="synonym">RvY_01008.2</name>
    <name evidence="1" type="ORF">RvY_01008-2</name>
</gene>
<dbReference type="AlphaFoldDB" id="A0A1D1UPI9"/>
<accession>A0A1D1UPI9</accession>
<comment type="caution">
    <text evidence="1">The sequence shown here is derived from an EMBL/GenBank/DDBJ whole genome shotgun (WGS) entry which is preliminary data.</text>
</comment>
<dbReference type="EMBL" id="BDGG01000001">
    <property type="protein sequence ID" value="GAU88273.1"/>
    <property type="molecule type" value="Genomic_DNA"/>
</dbReference>
<dbReference type="Proteomes" id="UP000186922">
    <property type="component" value="Unassembled WGS sequence"/>
</dbReference>
<sequence>MTGSFRSFFQRFREHNRQNIIYLPSRSIITFLTQARPATPIISLTSCIGSPVSIRPPYEERRKPSRERGLSWLHLRFRIYRFPVRWDDPGGGPGPACIYALATLADL</sequence>